<gene>
    <name evidence="2" type="ORF">MIPYR_50201</name>
</gene>
<proteinExistence type="predicted"/>
<keyword evidence="1" id="KW-0812">Transmembrane</keyword>
<organism evidence="2">
    <name type="scientific">uncultured Microbacterium sp</name>
    <dbReference type="NCBI Taxonomy" id="191216"/>
    <lineage>
        <taxon>Bacteria</taxon>
        <taxon>Bacillati</taxon>
        <taxon>Actinomycetota</taxon>
        <taxon>Actinomycetes</taxon>
        <taxon>Micrococcales</taxon>
        <taxon>Microbacteriaceae</taxon>
        <taxon>Microbacterium</taxon>
        <taxon>environmental samples</taxon>
    </lineage>
</organism>
<dbReference type="EMBL" id="FLQR01000009">
    <property type="protein sequence ID" value="SBS74122.1"/>
    <property type="molecule type" value="Genomic_DNA"/>
</dbReference>
<evidence type="ECO:0008006" key="3">
    <source>
        <dbReference type="Google" id="ProtNLM"/>
    </source>
</evidence>
<evidence type="ECO:0000256" key="1">
    <source>
        <dbReference type="SAM" id="Phobius"/>
    </source>
</evidence>
<dbReference type="InterPro" id="IPR045584">
    <property type="entry name" value="Pilin-like"/>
</dbReference>
<dbReference type="InterPro" id="IPR012902">
    <property type="entry name" value="N_methyl_site"/>
</dbReference>
<reference evidence="2" key="1">
    <citation type="submission" date="2016-03" db="EMBL/GenBank/DDBJ databases">
        <authorList>
            <person name="Ploux O."/>
        </authorList>
    </citation>
    <scope>NUCLEOTIDE SEQUENCE</scope>
    <source>
        <strain evidence="2">UC1</strain>
    </source>
</reference>
<dbReference type="Pfam" id="PF07963">
    <property type="entry name" value="N_methyl"/>
    <property type="match status" value="1"/>
</dbReference>
<protein>
    <recommendedName>
        <fullName evidence="3">Prepilin-type N-terminal cleavage/methylation domain-containing protein</fullName>
    </recommendedName>
</protein>
<keyword evidence="1" id="KW-0472">Membrane</keyword>
<sequence>MTTQSDDGFSLVEVIIAMFLLAVLSLAVLPLIIGATRLSVDNRDSVEATSLADAHIAALRAQFPTQPTTDTTCAQLRTAATLLVDANPATLPNVVIPTGLTRTVTVEACPTGAGVGKPAAILVTVRITDVDGDATVLRTRIPVTSA</sequence>
<dbReference type="SUPFAM" id="SSF54523">
    <property type="entry name" value="Pili subunits"/>
    <property type="match status" value="1"/>
</dbReference>
<keyword evidence="1" id="KW-1133">Transmembrane helix</keyword>
<dbReference type="RefSeq" id="WP_295577125.1">
    <property type="nucleotide sequence ID" value="NZ_FLQR01000009.1"/>
</dbReference>
<dbReference type="NCBIfam" id="TIGR02532">
    <property type="entry name" value="IV_pilin_GFxxxE"/>
    <property type="match status" value="1"/>
</dbReference>
<name>A0A1Y5P609_9MICO</name>
<accession>A0A1Y5P609</accession>
<dbReference type="AlphaFoldDB" id="A0A1Y5P609"/>
<feature type="transmembrane region" description="Helical" evidence="1">
    <location>
        <begin position="12"/>
        <end position="33"/>
    </location>
</feature>
<evidence type="ECO:0000313" key="2">
    <source>
        <dbReference type="EMBL" id="SBS74122.1"/>
    </source>
</evidence>